<evidence type="ECO:0000313" key="13">
    <source>
        <dbReference type="EMBL" id="KAJ3647519.1"/>
    </source>
</evidence>
<dbReference type="GO" id="GO:0048666">
    <property type="term" value="P:neuron development"/>
    <property type="evidence" value="ECO:0007669"/>
    <property type="project" value="UniProtKB-ARBA"/>
</dbReference>
<evidence type="ECO:0000256" key="6">
    <source>
        <dbReference type="ARBA" id="ARBA00022912"/>
    </source>
</evidence>
<keyword evidence="4" id="KW-0732">Signal</keyword>
<feature type="domain" description="Fibronectin type-III" evidence="12">
    <location>
        <begin position="700"/>
        <end position="793"/>
    </location>
</feature>
<name>A0AA38I5S0_9CUCU</name>
<dbReference type="EMBL" id="JALNTZ010000006">
    <property type="protein sequence ID" value="KAJ3647519.1"/>
    <property type="molecule type" value="Genomic_DNA"/>
</dbReference>
<dbReference type="PRINTS" id="PR00700">
    <property type="entry name" value="PRTYPHPHTASE"/>
</dbReference>
<organism evidence="13 14">
    <name type="scientific">Zophobas morio</name>
    <dbReference type="NCBI Taxonomy" id="2755281"/>
    <lineage>
        <taxon>Eukaryota</taxon>
        <taxon>Metazoa</taxon>
        <taxon>Ecdysozoa</taxon>
        <taxon>Arthropoda</taxon>
        <taxon>Hexapoda</taxon>
        <taxon>Insecta</taxon>
        <taxon>Pterygota</taxon>
        <taxon>Neoptera</taxon>
        <taxon>Endopterygota</taxon>
        <taxon>Coleoptera</taxon>
        <taxon>Polyphaga</taxon>
        <taxon>Cucujiformia</taxon>
        <taxon>Tenebrionidae</taxon>
        <taxon>Zophobas</taxon>
    </lineage>
</organism>
<comment type="catalytic activity">
    <reaction evidence="8">
        <text>O-phospho-L-tyrosyl-[protein] + H2O = L-tyrosyl-[protein] + phosphate</text>
        <dbReference type="Rhea" id="RHEA:10684"/>
        <dbReference type="Rhea" id="RHEA-COMP:10136"/>
        <dbReference type="Rhea" id="RHEA-COMP:20101"/>
        <dbReference type="ChEBI" id="CHEBI:15377"/>
        <dbReference type="ChEBI" id="CHEBI:43474"/>
        <dbReference type="ChEBI" id="CHEBI:46858"/>
        <dbReference type="ChEBI" id="CHEBI:61978"/>
        <dbReference type="EC" id="3.1.3.48"/>
    </reaction>
</comment>
<dbReference type="PROSITE" id="PS50055">
    <property type="entry name" value="TYR_PHOSPHATASE_PTP"/>
    <property type="match status" value="2"/>
</dbReference>
<dbReference type="Pfam" id="PF00102">
    <property type="entry name" value="Y_phosphatase"/>
    <property type="match status" value="2"/>
</dbReference>
<evidence type="ECO:0000259" key="10">
    <source>
        <dbReference type="PROSITE" id="PS50055"/>
    </source>
</evidence>
<dbReference type="GO" id="GO:0004725">
    <property type="term" value="F:protein tyrosine phosphatase activity"/>
    <property type="evidence" value="ECO:0007669"/>
    <property type="project" value="UniProtKB-EC"/>
</dbReference>
<evidence type="ECO:0000256" key="3">
    <source>
        <dbReference type="ARBA" id="ARBA00013064"/>
    </source>
</evidence>
<keyword evidence="9" id="KW-1133">Transmembrane helix</keyword>
<dbReference type="SMART" id="SM00404">
    <property type="entry name" value="PTPc_motif"/>
    <property type="match status" value="2"/>
</dbReference>
<dbReference type="SMART" id="SM00060">
    <property type="entry name" value="FN3"/>
    <property type="match status" value="3"/>
</dbReference>
<evidence type="ECO:0000313" key="14">
    <source>
        <dbReference type="Proteomes" id="UP001168821"/>
    </source>
</evidence>
<proteinExistence type="inferred from homology"/>
<evidence type="ECO:0000256" key="8">
    <source>
        <dbReference type="ARBA" id="ARBA00051722"/>
    </source>
</evidence>
<dbReference type="CDD" id="cd00047">
    <property type="entry name" value="PTPc"/>
    <property type="match status" value="1"/>
</dbReference>
<accession>A0AA38I5S0</accession>
<evidence type="ECO:0000256" key="5">
    <source>
        <dbReference type="ARBA" id="ARBA00022801"/>
    </source>
</evidence>
<sequence length="1500" mass="173969">MIGNRQRRMWTFSQYLTNVGQLNSLYPSCQWVHYEIMKNHKHVSLVNSETNKVVKVSELEFEPDWLTLEPDNLNFKEHKSKFRYSKTTSTKPSYINITSLSCVSFYVSVDEGCYLNISVQPANSITKVTGFNEKNKLKQWKKYEIRTDPKAINQTLSIDRGRDDNGNEGYWAIDDIHNCSSETVIYRTKLNTSWTNQTCAELKPKNSPNKLCDKASLGKKCHIKCDEILGPKYPNCEEHRICLSENKCHCAWGFKGENCREACEVNFWGLDCLKNCTNCEKCDKKIGCQKCKAQYFGEQCIYKFPIVKKPPILEPSDDESIRILTNIEYGQDEKKAEHYYIQWRKLDSNDGFENYTDQQFAITKYNESFTTNISRDDSYQFRVILVSHNSSFQHQSIPELTVYKKSLTVHVKDDDTIALNWTRHETNTYKITYKCQKSFCIHEADEKYKTTSKTSIELTITPFKICTIKLFVIKYGSNEFKEQTTVIPQNSTKDIVPAELPRNVTLLKDQIVLELNKCSNFAGPLNYSIELICISDWCTNKSTKIDPCHLQNYSTNITRDVKGLSPFTNYSITVTAKRIGQHDKKQTYLKKSMPSVPQPVNTLDLYSSDEDTLSIRWKEPFPPTGKIEAYNFTLSDNTSILTTTNRTFSCEMWPEFQCTNIRREKKVSVYKVTVQAKNYEVPEWSEPINYTIEVKNVTQAPQNLRIELSPQSTDEVILRWKYPLYTYGTIEKFRTVLHNSSGTENDTIQVSNVINYNKTIKIEYGHKYNFTAWAQNAHDGEKARIYFVVSKPIFKLLNQAFILWCTEKCHLVKPTSKTQENTSYNITIKQHNGIKKEHEAKGLISLSEDKILCMENNPSCDIHSQFQDVANQSYFLKTDREEIPIEFTAPEEIKIASKTNIIIIAAVVLSLIILVVLLPGIYYYRHILKSKVTKATEMIELKEKETLINTSNQTKIFFRPVDINEYAVYLLASLRDDTYQSILTQQFQEVPTRKATDCIHGQLSKNVNKNHYKDILPYDDTRVILNDNENEDYINANYVDGYEHPKAYIVTQTPLTSTVHDFWSMICQENVKIIVMLCKLEEKECSKCQKYWPNDFSHFRFGSFLIECVSVTQNLNYIHRILQVKKNNKTHTVQHFQYLTWTIQGIPSCVKTFTAFVKELIGLRDQYPVVVHSEGGCGRTGMYILCDSVIKMSMKEKKVDFFQTLGKMRYQRDGVVSNVDQYIFCHFVLLEFYFPSSNASNNFVLEIQQGMQETAIKRLVDRLDEAVTQSRNDNDKGFMISEDNSSNDMRPLSVDCFNFPRRFIVTEEPSPNTLRSFWNLVISHEAEIVVWLNGRNHNHEDYSSFWPKDALHWFVNESNKLVFVCQDDSNDIYNTITVKIDTVGKSEEKFVKIIYVKTWEHTRATPSSTKDLIQIYDKIAPYNGQIVVACYDGTTASGLFVVLVSLLEEINKHRSCDIFEAAYTAKQSCAEFLKNPEQIRFLYMAVLEYVREFNVYEVLS</sequence>
<keyword evidence="14" id="KW-1185">Reference proteome</keyword>
<dbReference type="InterPro" id="IPR003595">
    <property type="entry name" value="Tyr_Pase_cat"/>
</dbReference>
<gene>
    <name evidence="13" type="ORF">Zmor_019392</name>
</gene>
<dbReference type="PROSITE" id="PS50853">
    <property type="entry name" value="FN3"/>
    <property type="match status" value="2"/>
</dbReference>
<reference evidence="13" key="1">
    <citation type="journal article" date="2023" name="G3 (Bethesda)">
        <title>Whole genome assemblies of Zophobas morio and Tenebrio molitor.</title>
        <authorList>
            <person name="Kaur S."/>
            <person name="Stinson S.A."/>
            <person name="diCenzo G.C."/>
        </authorList>
    </citation>
    <scope>NUCLEOTIDE SEQUENCE</scope>
    <source>
        <strain evidence="13">QUZm001</strain>
    </source>
</reference>
<dbReference type="SUPFAM" id="SSF49265">
    <property type="entry name" value="Fibronectin type III"/>
    <property type="match status" value="2"/>
</dbReference>
<dbReference type="SMART" id="SM00194">
    <property type="entry name" value="PTPc"/>
    <property type="match status" value="2"/>
</dbReference>
<keyword evidence="9" id="KW-0812">Transmembrane</keyword>
<dbReference type="InterPro" id="IPR050348">
    <property type="entry name" value="Protein-Tyr_Phosphatase"/>
</dbReference>
<evidence type="ECO:0000256" key="1">
    <source>
        <dbReference type="ARBA" id="ARBA00004167"/>
    </source>
</evidence>
<dbReference type="Gene3D" id="3.90.190.10">
    <property type="entry name" value="Protein tyrosine phosphatase superfamily"/>
    <property type="match status" value="2"/>
</dbReference>
<dbReference type="PANTHER" id="PTHR19134">
    <property type="entry name" value="RECEPTOR-TYPE TYROSINE-PROTEIN PHOSPHATASE"/>
    <property type="match status" value="1"/>
</dbReference>
<dbReference type="GO" id="GO:0009653">
    <property type="term" value="P:anatomical structure morphogenesis"/>
    <property type="evidence" value="ECO:0007669"/>
    <property type="project" value="UniProtKB-ARBA"/>
</dbReference>
<feature type="transmembrane region" description="Helical" evidence="9">
    <location>
        <begin position="901"/>
        <end position="924"/>
    </location>
</feature>
<evidence type="ECO:0000256" key="4">
    <source>
        <dbReference type="ARBA" id="ARBA00022729"/>
    </source>
</evidence>
<evidence type="ECO:0000256" key="7">
    <source>
        <dbReference type="ARBA" id="ARBA00023136"/>
    </source>
</evidence>
<dbReference type="PANTHER" id="PTHR19134:SF562">
    <property type="entry name" value="PROTEIN-TYROSINE-PHOSPHATASE"/>
    <property type="match status" value="1"/>
</dbReference>
<comment type="subcellular location">
    <subcellularLocation>
        <location evidence="1">Membrane</location>
        <topology evidence="1">Single-pass membrane protein</topology>
    </subcellularLocation>
</comment>
<keyword evidence="7 9" id="KW-0472">Membrane</keyword>
<dbReference type="Gene3D" id="2.170.300.10">
    <property type="entry name" value="Tie2 ligand-binding domain superfamily"/>
    <property type="match status" value="1"/>
</dbReference>
<feature type="domain" description="Fibronectin type-III" evidence="12">
    <location>
        <begin position="596"/>
        <end position="697"/>
    </location>
</feature>
<evidence type="ECO:0000256" key="9">
    <source>
        <dbReference type="SAM" id="Phobius"/>
    </source>
</evidence>
<dbReference type="InterPro" id="IPR000387">
    <property type="entry name" value="Tyr_Pase_dom"/>
</dbReference>
<evidence type="ECO:0000256" key="2">
    <source>
        <dbReference type="ARBA" id="ARBA00009580"/>
    </source>
</evidence>
<evidence type="ECO:0000259" key="11">
    <source>
        <dbReference type="PROSITE" id="PS50056"/>
    </source>
</evidence>
<dbReference type="InterPro" id="IPR003961">
    <property type="entry name" value="FN3_dom"/>
</dbReference>
<dbReference type="EC" id="3.1.3.48" evidence="3"/>
<feature type="domain" description="Tyrosine specific protein phosphatases" evidence="11">
    <location>
        <begin position="1151"/>
        <end position="1223"/>
    </location>
</feature>
<comment type="similarity">
    <text evidence="2">Belongs to the protein-tyrosine phosphatase family.</text>
</comment>
<dbReference type="GO" id="GO:0016020">
    <property type="term" value="C:membrane"/>
    <property type="evidence" value="ECO:0007669"/>
    <property type="project" value="UniProtKB-SubCell"/>
</dbReference>
<dbReference type="FunFam" id="3.90.190.10:FF:000102">
    <property type="entry name" value="Receptor-type tyrosine-protein phosphatase"/>
    <property type="match status" value="1"/>
</dbReference>
<protein>
    <recommendedName>
        <fullName evidence="3">protein-tyrosine-phosphatase</fullName>
        <ecNumber evidence="3">3.1.3.48</ecNumber>
    </recommendedName>
</protein>
<keyword evidence="5" id="KW-0378">Hydrolase</keyword>
<feature type="domain" description="Tyrosine-protein phosphatase" evidence="10">
    <location>
        <begin position="1284"/>
        <end position="1489"/>
    </location>
</feature>
<dbReference type="InterPro" id="IPR036116">
    <property type="entry name" value="FN3_sf"/>
</dbReference>
<keyword evidence="6" id="KW-0904">Protein phosphatase</keyword>
<dbReference type="InterPro" id="IPR029021">
    <property type="entry name" value="Prot-tyrosine_phosphatase-like"/>
</dbReference>
<dbReference type="CDD" id="cd00063">
    <property type="entry name" value="FN3"/>
    <property type="match status" value="1"/>
</dbReference>
<feature type="domain" description="Tyrosine-protein phosphatase" evidence="10">
    <location>
        <begin position="983"/>
        <end position="1232"/>
    </location>
</feature>
<dbReference type="PROSITE" id="PS50056">
    <property type="entry name" value="TYR_PHOSPHATASE_2"/>
    <property type="match status" value="1"/>
</dbReference>
<dbReference type="InterPro" id="IPR000242">
    <property type="entry name" value="PTP_cat"/>
</dbReference>
<dbReference type="SUPFAM" id="SSF52799">
    <property type="entry name" value="(Phosphotyrosine protein) phosphatases II"/>
    <property type="match status" value="2"/>
</dbReference>
<dbReference type="InterPro" id="IPR013783">
    <property type="entry name" value="Ig-like_fold"/>
</dbReference>
<comment type="caution">
    <text evidence="13">The sequence shown here is derived from an EMBL/GenBank/DDBJ whole genome shotgun (WGS) entry which is preliminary data.</text>
</comment>
<dbReference type="Proteomes" id="UP001168821">
    <property type="component" value="Unassembled WGS sequence"/>
</dbReference>
<dbReference type="Gene3D" id="2.60.40.10">
    <property type="entry name" value="Immunoglobulins"/>
    <property type="match status" value="1"/>
</dbReference>
<evidence type="ECO:0000259" key="12">
    <source>
        <dbReference type="PROSITE" id="PS50853"/>
    </source>
</evidence>